<reference evidence="2 3" key="1">
    <citation type="submission" date="2017-06" db="EMBL/GenBank/DDBJ databases">
        <title>Genome of Fusarium nygamai isolate CS10214.</title>
        <authorList>
            <person name="Gardiner D.M."/>
            <person name="Obanor F."/>
            <person name="Kazan K."/>
        </authorList>
    </citation>
    <scope>NUCLEOTIDE SEQUENCE [LARGE SCALE GENOMIC DNA]</scope>
    <source>
        <strain evidence="2 3">CS10214</strain>
    </source>
</reference>
<dbReference type="STRING" id="42673.A0A2K0WFU2"/>
<gene>
    <name evidence="2" type="ORF">FNYG_05598</name>
</gene>
<evidence type="ECO:0000256" key="1">
    <source>
        <dbReference type="SAM" id="Phobius"/>
    </source>
</evidence>
<dbReference type="OrthoDB" id="10029326at2759"/>
<keyword evidence="1" id="KW-0472">Membrane</keyword>
<protein>
    <submittedName>
        <fullName evidence="2">Uncharacterized protein</fullName>
    </submittedName>
</protein>
<keyword evidence="1" id="KW-1133">Transmembrane helix</keyword>
<comment type="caution">
    <text evidence="2">The sequence shown here is derived from an EMBL/GenBank/DDBJ whole genome shotgun (WGS) entry which is preliminary data.</text>
</comment>
<dbReference type="AlphaFoldDB" id="A0A2K0WFU2"/>
<keyword evidence="1" id="KW-0812">Transmembrane</keyword>
<dbReference type="Proteomes" id="UP000236664">
    <property type="component" value="Unassembled WGS sequence"/>
</dbReference>
<organism evidence="2 3">
    <name type="scientific">Gibberella nygamai</name>
    <name type="common">Bean root rot disease fungus</name>
    <name type="synonym">Fusarium nygamai</name>
    <dbReference type="NCBI Taxonomy" id="42673"/>
    <lineage>
        <taxon>Eukaryota</taxon>
        <taxon>Fungi</taxon>
        <taxon>Dikarya</taxon>
        <taxon>Ascomycota</taxon>
        <taxon>Pezizomycotina</taxon>
        <taxon>Sordariomycetes</taxon>
        <taxon>Hypocreomycetidae</taxon>
        <taxon>Hypocreales</taxon>
        <taxon>Nectriaceae</taxon>
        <taxon>Fusarium</taxon>
        <taxon>Fusarium fujikuroi species complex</taxon>
    </lineage>
</organism>
<keyword evidence="3" id="KW-1185">Reference proteome</keyword>
<dbReference type="EMBL" id="MTQA01000071">
    <property type="protein sequence ID" value="PNP81131.1"/>
    <property type="molecule type" value="Genomic_DNA"/>
</dbReference>
<name>A0A2K0WFU2_GIBNY</name>
<feature type="transmembrane region" description="Helical" evidence="1">
    <location>
        <begin position="56"/>
        <end position="79"/>
    </location>
</feature>
<sequence length="98" mass="11230">MILNFSRPTILDESLYILAAQHGGLFVYSLASYVWTVQAVWDLNRVGRANMNLFTASLWILLALVSFGPGAIVTGVWYFREYAMSRTSFQRKQEFKNT</sequence>
<evidence type="ECO:0000313" key="3">
    <source>
        <dbReference type="Proteomes" id="UP000236664"/>
    </source>
</evidence>
<proteinExistence type="predicted"/>
<feature type="transmembrane region" description="Helical" evidence="1">
    <location>
        <begin position="15"/>
        <end position="36"/>
    </location>
</feature>
<evidence type="ECO:0000313" key="2">
    <source>
        <dbReference type="EMBL" id="PNP81131.1"/>
    </source>
</evidence>
<accession>A0A2K0WFU2</accession>